<dbReference type="Proteomes" id="UP001159405">
    <property type="component" value="Unassembled WGS sequence"/>
</dbReference>
<keyword evidence="9" id="KW-1185">Reference proteome</keyword>
<gene>
    <name evidence="8" type="ORF">PLOB_00035435</name>
</gene>
<dbReference type="PANTHER" id="PTHR22750">
    <property type="entry name" value="G-PROTEIN COUPLED RECEPTOR"/>
    <property type="match status" value="1"/>
</dbReference>
<reference evidence="8 9" key="1">
    <citation type="submission" date="2022-05" db="EMBL/GenBank/DDBJ databases">
        <authorList>
            <consortium name="Genoscope - CEA"/>
            <person name="William W."/>
        </authorList>
    </citation>
    <scope>NUCLEOTIDE SEQUENCE [LARGE SCALE GENOMIC DNA]</scope>
</reference>
<feature type="transmembrane region" description="Helical" evidence="6">
    <location>
        <begin position="127"/>
        <end position="148"/>
    </location>
</feature>
<feature type="non-terminal residue" evidence="8">
    <location>
        <position position="476"/>
    </location>
</feature>
<name>A0ABN8MZ64_9CNID</name>
<evidence type="ECO:0000256" key="4">
    <source>
        <dbReference type="ARBA" id="ARBA00022989"/>
    </source>
</evidence>
<comment type="caution">
    <text evidence="8">The sequence shown here is derived from an EMBL/GenBank/DDBJ whole genome shotgun (WGS) entry which is preliminary data.</text>
</comment>
<keyword evidence="4 6" id="KW-1133">Transmembrane helix</keyword>
<dbReference type="PRINTS" id="PR00237">
    <property type="entry name" value="GPCRRHODOPSN"/>
</dbReference>
<feature type="transmembrane region" description="Helical" evidence="6">
    <location>
        <begin position="248"/>
        <end position="266"/>
    </location>
</feature>
<dbReference type="CDD" id="cd00637">
    <property type="entry name" value="7tm_classA_rhodopsin-like"/>
    <property type="match status" value="2"/>
</dbReference>
<comment type="subcellular location">
    <subcellularLocation>
        <location evidence="1">Cell membrane</location>
        <topology evidence="1">Multi-pass membrane protein</topology>
    </subcellularLocation>
</comment>
<feature type="transmembrane region" description="Helical" evidence="6">
    <location>
        <begin position="437"/>
        <end position="455"/>
    </location>
</feature>
<feature type="domain" description="G-protein coupled receptors family 1 profile" evidence="7">
    <location>
        <begin position="61"/>
        <end position="175"/>
    </location>
</feature>
<evidence type="ECO:0000256" key="3">
    <source>
        <dbReference type="ARBA" id="ARBA00022692"/>
    </source>
</evidence>
<protein>
    <recommendedName>
        <fullName evidence="7">G-protein coupled receptors family 1 profile domain-containing protein</fullName>
    </recommendedName>
</protein>
<dbReference type="Pfam" id="PF00001">
    <property type="entry name" value="7tm_1"/>
    <property type="match status" value="2"/>
</dbReference>
<evidence type="ECO:0000313" key="9">
    <source>
        <dbReference type="Proteomes" id="UP001159405"/>
    </source>
</evidence>
<dbReference type="SUPFAM" id="SSF81321">
    <property type="entry name" value="Family A G protein-coupled receptor-like"/>
    <property type="match status" value="2"/>
</dbReference>
<evidence type="ECO:0000256" key="2">
    <source>
        <dbReference type="ARBA" id="ARBA00022475"/>
    </source>
</evidence>
<keyword evidence="2" id="KW-1003">Cell membrane</keyword>
<evidence type="ECO:0000259" key="7">
    <source>
        <dbReference type="PROSITE" id="PS50262"/>
    </source>
</evidence>
<dbReference type="InterPro" id="IPR017452">
    <property type="entry name" value="GPCR_Rhodpsn_7TM"/>
</dbReference>
<dbReference type="PROSITE" id="PS50262">
    <property type="entry name" value="G_PROTEIN_RECEP_F1_2"/>
    <property type="match status" value="2"/>
</dbReference>
<sequence length="476" mass="52703">MLVNETAGLNHTVNNIVLNHDSSELCLPSWILNAVNVQSVYISDTVITVVNIPFAIFAVVANLAVIVTIIRSPPLHRPVNVLLCSLAASDFLTGLVVQPVYIAWRFLLHHIKDPCELVHLYQASKSLPALLVGCTFVNLAIMSVERLYAVSKPLSYSAKVTLRGMVKTVVSAWVIWFINIILMESTVPEGIYQPLENITIISMMVIITGGHVLTFQAIRNNNRKIFNATHNSQQAILFKREKKAFKDMTFYTVATLLSLLPLLVLLNHVENSIVSGHILFPWAQIFSQQISSINPVIQIQRNAALRQALKMALNMLINKTGGLNNTANNNHDSSDLCLPSWILNAVNVKSVYISDTGIMVVNIPFAIFAVIANLVVIVTIIRSPSLHRPVNVLLCSLAASDCLTGLVLQPVYVAWRFLLHQSQDPCKLVYLYQASRLLPQMLLGFTFVNLAITSVERLYAVSSPLEHSAKVTLRGM</sequence>
<evidence type="ECO:0000256" key="1">
    <source>
        <dbReference type="ARBA" id="ARBA00004651"/>
    </source>
</evidence>
<evidence type="ECO:0000313" key="8">
    <source>
        <dbReference type="EMBL" id="CAH3037215.1"/>
    </source>
</evidence>
<feature type="transmembrane region" description="Helical" evidence="6">
    <location>
        <begin position="198"/>
        <end position="218"/>
    </location>
</feature>
<feature type="transmembrane region" description="Helical" evidence="6">
    <location>
        <begin position="393"/>
        <end position="417"/>
    </location>
</feature>
<feature type="transmembrane region" description="Helical" evidence="6">
    <location>
        <begin position="358"/>
        <end position="381"/>
    </location>
</feature>
<proteinExistence type="predicted"/>
<feature type="transmembrane region" description="Helical" evidence="6">
    <location>
        <begin position="82"/>
        <end position="107"/>
    </location>
</feature>
<dbReference type="InterPro" id="IPR000276">
    <property type="entry name" value="GPCR_Rhodpsn"/>
</dbReference>
<evidence type="ECO:0000256" key="6">
    <source>
        <dbReference type="SAM" id="Phobius"/>
    </source>
</evidence>
<keyword evidence="5 6" id="KW-0472">Membrane</keyword>
<feature type="transmembrane region" description="Helical" evidence="6">
    <location>
        <begin position="46"/>
        <end position="70"/>
    </location>
</feature>
<keyword evidence="3 6" id="KW-0812">Transmembrane</keyword>
<organism evidence="8 9">
    <name type="scientific">Porites lobata</name>
    <dbReference type="NCBI Taxonomy" id="104759"/>
    <lineage>
        <taxon>Eukaryota</taxon>
        <taxon>Metazoa</taxon>
        <taxon>Cnidaria</taxon>
        <taxon>Anthozoa</taxon>
        <taxon>Hexacorallia</taxon>
        <taxon>Scleractinia</taxon>
        <taxon>Fungiina</taxon>
        <taxon>Poritidae</taxon>
        <taxon>Porites</taxon>
    </lineage>
</organism>
<feature type="domain" description="G-protein coupled receptors family 1 profile" evidence="7">
    <location>
        <begin position="372"/>
        <end position="476"/>
    </location>
</feature>
<evidence type="ECO:0000256" key="5">
    <source>
        <dbReference type="ARBA" id="ARBA00023136"/>
    </source>
</evidence>
<dbReference type="Gene3D" id="1.20.1070.10">
    <property type="entry name" value="Rhodopsin 7-helix transmembrane proteins"/>
    <property type="match status" value="2"/>
</dbReference>
<accession>A0ABN8MZ64</accession>
<dbReference type="EMBL" id="CALNXK010000005">
    <property type="protein sequence ID" value="CAH3037215.1"/>
    <property type="molecule type" value="Genomic_DNA"/>
</dbReference>